<dbReference type="Gene3D" id="3.30.70.790">
    <property type="entry name" value="UreE, C-terminal domain"/>
    <property type="match status" value="1"/>
</dbReference>
<comment type="caution">
    <text evidence="1">The sequence shown here is derived from an EMBL/GenBank/DDBJ whole genome shotgun (WGS) entry which is preliminary data.</text>
</comment>
<proteinExistence type="predicted"/>
<dbReference type="EMBL" id="LGTC01000001">
    <property type="protein sequence ID" value="KNY30417.1"/>
    <property type="molecule type" value="Genomic_DNA"/>
</dbReference>
<sequence>MICPKCKQEYITEGFTCPVCNIMVSDKLTETSSTFTSTDEFEYEFLLATFNDLDISLVRSILDHEKINYSVKGIFSYGSRVPARVMVRKDQYDFAVDMLKDVRLNYSV</sequence>
<name>A0A0L6JY79_9FIRM</name>
<accession>A0A0L6JY79</accession>
<evidence type="ECO:0008006" key="3">
    <source>
        <dbReference type="Google" id="ProtNLM"/>
    </source>
</evidence>
<gene>
    <name evidence="1" type="ORF">Bccel_5697</name>
</gene>
<dbReference type="InterPro" id="IPR011322">
    <property type="entry name" value="N-reg_PII-like_a/b"/>
</dbReference>
<dbReference type="SUPFAM" id="SSF54913">
    <property type="entry name" value="GlnB-like"/>
    <property type="match status" value="1"/>
</dbReference>
<dbReference type="AlphaFoldDB" id="A0A0L6JY79"/>
<evidence type="ECO:0000313" key="2">
    <source>
        <dbReference type="Proteomes" id="UP000036923"/>
    </source>
</evidence>
<dbReference type="STRING" id="398512.Bccel_5697"/>
<organism evidence="1 2">
    <name type="scientific">Pseudobacteroides cellulosolvens ATCC 35603 = DSM 2933</name>
    <dbReference type="NCBI Taxonomy" id="398512"/>
    <lineage>
        <taxon>Bacteria</taxon>
        <taxon>Bacillati</taxon>
        <taxon>Bacillota</taxon>
        <taxon>Clostridia</taxon>
        <taxon>Eubacteriales</taxon>
        <taxon>Oscillospiraceae</taxon>
        <taxon>Pseudobacteroides</taxon>
    </lineage>
</organism>
<dbReference type="Proteomes" id="UP000036923">
    <property type="component" value="Unassembled WGS sequence"/>
</dbReference>
<protein>
    <recommendedName>
        <fullName evidence="3">DUF2007 domain-containing protein</fullName>
    </recommendedName>
</protein>
<keyword evidence="2" id="KW-1185">Reference proteome</keyword>
<dbReference type="RefSeq" id="WP_036940078.1">
    <property type="nucleotide sequence ID" value="NZ_JQKC01000010.1"/>
</dbReference>
<evidence type="ECO:0000313" key="1">
    <source>
        <dbReference type="EMBL" id="KNY30417.1"/>
    </source>
</evidence>
<reference evidence="2" key="1">
    <citation type="submission" date="2015-07" db="EMBL/GenBank/DDBJ databases">
        <title>Near-Complete Genome Sequence of the Cellulolytic Bacterium Bacteroides (Pseudobacteroides) cellulosolvens ATCC 35603.</title>
        <authorList>
            <person name="Dassa B."/>
            <person name="Utturkar S.M."/>
            <person name="Klingeman D.M."/>
            <person name="Hurt R.A."/>
            <person name="Keller M."/>
            <person name="Xu J."/>
            <person name="Reddy Y.H.K."/>
            <person name="Borovok I."/>
            <person name="Grinberg I.R."/>
            <person name="Lamed R."/>
            <person name="Zhivin O."/>
            <person name="Bayer E.A."/>
            <person name="Brown S.D."/>
        </authorList>
    </citation>
    <scope>NUCLEOTIDE SEQUENCE [LARGE SCALE GENOMIC DNA]</scope>
    <source>
        <strain evidence="2">DSM 2933</strain>
    </source>
</reference>
<dbReference type="OrthoDB" id="5420636at2"/>